<evidence type="ECO:0000313" key="4">
    <source>
        <dbReference type="Proteomes" id="UP000026962"/>
    </source>
</evidence>
<dbReference type="PANTHER" id="PTHR33086:SF73">
    <property type="entry name" value="OS01G0245901 PROTEIN"/>
    <property type="match status" value="1"/>
</dbReference>
<organism evidence="3">
    <name type="scientific">Oryza punctata</name>
    <name type="common">Red rice</name>
    <dbReference type="NCBI Taxonomy" id="4537"/>
    <lineage>
        <taxon>Eukaryota</taxon>
        <taxon>Viridiplantae</taxon>
        <taxon>Streptophyta</taxon>
        <taxon>Embryophyta</taxon>
        <taxon>Tracheophyta</taxon>
        <taxon>Spermatophyta</taxon>
        <taxon>Magnoliopsida</taxon>
        <taxon>Liliopsida</taxon>
        <taxon>Poales</taxon>
        <taxon>Poaceae</taxon>
        <taxon>BOP clade</taxon>
        <taxon>Oryzoideae</taxon>
        <taxon>Oryzeae</taxon>
        <taxon>Oryzinae</taxon>
        <taxon>Oryza</taxon>
    </lineage>
</organism>
<reference evidence="3" key="1">
    <citation type="submission" date="2015-04" db="UniProtKB">
        <authorList>
            <consortium name="EnsemblPlants"/>
        </authorList>
    </citation>
    <scope>IDENTIFICATION</scope>
</reference>
<dbReference type="Proteomes" id="UP000026962">
    <property type="component" value="Chromosome 1"/>
</dbReference>
<proteinExistence type="predicted"/>
<accession>A0A0E0JGA6</accession>
<evidence type="ECO:0000259" key="2">
    <source>
        <dbReference type="Pfam" id="PF07762"/>
    </source>
</evidence>
<reference evidence="3" key="2">
    <citation type="submission" date="2018-05" db="EMBL/GenBank/DDBJ databases">
        <title>OpunRS2 (Oryza punctata Reference Sequence Version 2).</title>
        <authorList>
            <person name="Zhang J."/>
            <person name="Kudrna D."/>
            <person name="Lee S."/>
            <person name="Talag J."/>
            <person name="Welchert J."/>
            <person name="Wing R.A."/>
        </authorList>
    </citation>
    <scope>NUCLEOTIDE SEQUENCE [LARGE SCALE GENOMIC DNA]</scope>
</reference>
<feature type="region of interest" description="Disordered" evidence="1">
    <location>
        <begin position="540"/>
        <end position="577"/>
    </location>
</feature>
<dbReference type="Pfam" id="PF07762">
    <property type="entry name" value="DUF1618"/>
    <property type="match status" value="1"/>
</dbReference>
<dbReference type="Gramene" id="OPUNC01G09010.2">
    <property type="protein sequence ID" value="OPUNC01G09010.2"/>
    <property type="gene ID" value="OPUNC01G09010"/>
</dbReference>
<keyword evidence="4" id="KW-1185">Reference proteome</keyword>
<evidence type="ECO:0000313" key="3">
    <source>
        <dbReference type="EnsemblPlants" id="OPUNC01G09010.2"/>
    </source>
</evidence>
<dbReference type="EnsemblPlants" id="OPUNC01G09010.2">
    <property type="protein sequence ID" value="OPUNC01G09010.2"/>
    <property type="gene ID" value="OPUNC01G09010"/>
</dbReference>
<dbReference type="InterPro" id="IPR011676">
    <property type="entry name" value="DUF1618"/>
</dbReference>
<name>A0A0E0JGA6_ORYPU</name>
<evidence type="ECO:0000256" key="1">
    <source>
        <dbReference type="SAM" id="MobiDB-lite"/>
    </source>
</evidence>
<protein>
    <recommendedName>
        <fullName evidence="2">DUF1618 domain-containing protein</fullName>
    </recommendedName>
</protein>
<sequence length="622" mass="68968">MEHYPLLFDGAAPKFRSDERVAAPPPPPRAATWVILACVPNVSSSDGDFKAGDHLAFDWRDPPGVSLLTLRQSDSVSVSPAPQDFCPDRDDHPYVVAVDSAGGLLLRGARRSAHDFGPGVALGFDPAPSCANDGGYILCDALLRTAFLYPPCSDDYRLLCAGNVGMIRRTAADGEHGIGLLAELQTEPGNGIHRATLLRYSQELGGWASRKVNYPPGRRSWCGDGVIVHAGMLWWVDLSFGLLTCDPFAARPDMRFVPLPEGCKLPYSSDADHAKDRCVNVSDGELTFVQIHDDDAADRGAPSVIMISVWTLQQSDAGEKLVWSLRHRVRVDEIWDHMTYRKTMMPRRVPVLALVHPKEPGVVFFFQITSRNSWMFAVDLATRSVLECKKYTMPQLPTMYHSSRYVRAWELPHLICRGEDDETDGTYAALFFAPSHRCMLMCINLTDELDCLNFSSDIADELLSTTGRLFIYPRYLLFVTVKATDAYEALCLMRDFMSQVSMDGSNIVPRVSAESIAYSEEHLPPGADAWLLLDDPPHHPRRRRGPLRSPPPLRDPWPGRGGACRLHGPRTPPRPFPGLLPLRAAGCRTAGGEGDIAKCRCIKASAGKLRYVQIMALRTNMW</sequence>
<dbReference type="AlphaFoldDB" id="A0A0E0JGA6"/>
<dbReference type="HOGENOM" id="CLU_028076_0_0_1"/>
<feature type="domain" description="DUF1618" evidence="2">
    <location>
        <begin position="235"/>
        <end position="364"/>
    </location>
</feature>
<dbReference type="PANTHER" id="PTHR33086">
    <property type="entry name" value="OS05G0468200 PROTEIN-RELATED"/>
    <property type="match status" value="1"/>
</dbReference>
<dbReference type="OMA" id="IMALRTN"/>